<name>A0A833DV36_9CREN</name>
<protein>
    <recommendedName>
        <fullName evidence="1">Beta-galactosidase trimerisation domain-containing protein</fullName>
    </recommendedName>
</protein>
<dbReference type="SUPFAM" id="SSF51445">
    <property type="entry name" value="(Trans)glycosidases"/>
    <property type="match status" value="1"/>
</dbReference>
<dbReference type="InterPro" id="IPR013738">
    <property type="entry name" value="Beta_galactosidase_Trimer"/>
</dbReference>
<dbReference type="GO" id="GO:0004565">
    <property type="term" value="F:beta-galactosidase activity"/>
    <property type="evidence" value="ECO:0007669"/>
    <property type="project" value="InterPro"/>
</dbReference>
<organism evidence="2 3">
    <name type="scientific">Ignisphaera aggregans</name>
    <dbReference type="NCBI Taxonomy" id="334771"/>
    <lineage>
        <taxon>Archaea</taxon>
        <taxon>Thermoproteota</taxon>
        <taxon>Thermoprotei</taxon>
        <taxon>Desulfurococcales</taxon>
        <taxon>Desulfurococcaceae</taxon>
        <taxon>Ignisphaera</taxon>
    </lineage>
</organism>
<proteinExistence type="predicted"/>
<dbReference type="InterPro" id="IPR028212">
    <property type="entry name" value="GHL6"/>
</dbReference>
<dbReference type="Pfam" id="PF08532">
    <property type="entry name" value="Glyco_hydro_42M"/>
    <property type="match status" value="1"/>
</dbReference>
<evidence type="ECO:0000313" key="2">
    <source>
        <dbReference type="EMBL" id="HIP57474.1"/>
    </source>
</evidence>
<comment type="caution">
    <text evidence="2">The sequence shown here is derived from an EMBL/GenBank/DDBJ whole genome shotgun (WGS) entry which is preliminary data.</text>
</comment>
<dbReference type="InterPro" id="IPR017853">
    <property type="entry name" value="GH"/>
</dbReference>
<dbReference type="Gene3D" id="3.40.50.880">
    <property type="match status" value="1"/>
</dbReference>
<sequence length="738" mass="84133">MDQNVEVWWKKPVRVLQLNVEDPYGAWLDVATPQRIVELAKRIRANVIVVFYREPWGRVLNAPTSLVKHPKVDSWFRELVERAHANNIRVVAMVAHTTNRYIALKHSDWLQVNYRGEPILLEHIPSQQPIPETIHWPLVCINSPFIDVAVTEVREAIEAEADGVLLDSFRYQPDLERACYCKWCTERFRREHGFEPIREANWADSRWRTLWNWRYKVVVEALRKLRDVAKSLKKDAVFMYNSHPAGWAGRANRVVELARDIIDVVFAECSECDHQPPGFITEMAKLSRAMSGGKPVWISRNSFHMYRTPVATTPLAIKQGLREAIVGGASPWVLVFSSMLEIDQRFEHAVAEVFAEVEKLEPYIDGAQPIKFAALLFSNKTNDMYGRNDVAKYVDEVRGFYYAATYSHIPIEYIADTDLENGSINGFRLLILANAVCMDDSALKSITRFVESGGRIVATYLTSYMDSEGIERFELGLGDLLEISLKSIIRSGWHYIDIVDQDLYERVGTRHVLIGDMSYTYAKSSYVEDLGSIALVRPKEGRVKVLANAALAEAYGYEYTLRRSAPYRIASTDIPSIIESSAGIYVAFQLGRMFWRTGLPEFLEIIRFAIERAGGAPPITIHAPETVEAGFYTKRDLVIVHLLNHSYNQRILARGIGKTRQPLPGFGSDEAVHPIREVVPVHNIEIVLNLDIIGKHEVLRAYSPLTDSEFEVEIRNGYAYVRVPLLEEFESVVIEPKY</sequence>
<reference evidence="2" key="1">
    <citation type="journal article" date="2020" name="ISME J.">
        <title>Gammaproteobacteria mediating utilization of methyl-, sulfur- and petroleum organic compounds in deep ocean hydrothermal plumes.</title>
        <authorList>
            <person name="Zhou Z."/>
            <person name="Liu Y."/>
            <person name="Pan J."/>
            <person name="Cron B.R."/>
            <person name="Toner B.M."/>
            <person name="Anantharaman K."/>
            <person name="Breier J.A."/>
            <person name="Dick G.J."/>
            <person name="Li M."/>
        </authorList>
    </citation>
    <scope>NUCLEOTIDE SEQUENCE</scope>
    <source>
        <strain evidence="2">SZUA-1435</strain>
    </source>
</reference>
<dbReference type="Gene3D" id="3.20.20.80">
    <property type="entry name" value="Glycosidases"/>
    <property type="match status" value="1"/>
</dbReference>
<dbReference type="SUPFAM" id="SSF52317">
    <property type="entry name" value="Class I glutamine amidotransferase-like"/>
    <property type="match status" value="1"/>
</dbReference>
<dbReference type="Proteomes" id="UP000605805">
    <property type="component" value="Unassembled WGS sequence"/>
</dbReference>
<dbReference type="EMBL" id="DQTV01000104">
    <property type="protein sequence ID" value="HIP57474.1"/>
    <property type="molecule type" value="Genomic_DNA"/>
</dbReference>
<dbReference type="Pfam" id="PF14871">
    <property type="entry name" value="GHL6"/>
    <property type="match status" value="1"/>
</dbReference>
<dbReference type="CDD" id="cd03143">
    <property type="entry name" value="A4_beta-galactosidase_middle_domain"/>
    <property type="match status" value="1"/>
</dbReference>
<accession>A0A833DV36</accession>
<evidence type="ECO:0000259" key="1">
    <source>
        <dbReference type="Pfam" id="PF08532"/>
    </source>
</evidence>
<evidence type="ECO:0000313" key="3">
    <source>
        <dbReference type="Proteomes" id="UP000605805"/>
    </source>
</evidence>
<feature type="domain" description="Beta-galactosidase trimerisation" evidence="1">
    <location>
        <begin position="389"/>
        <end position="480"/>
    </location>
</feature>
<dbReference type="InterPro" id="IPR029062">
    <property type="entry name" value="Class_I_gatase-like"/>
</dbReference>
<dbReference type="AlphaFoldDB" id="A0A833DV36"/>
<dbReference type="GO" id="GO:0005975">
    <property type="term" value="P:carbohydrate metabolic process"/>
    <property type="evidence" value="ECO:0007669"/>
    <property type="project" value="InterPro"/>
</dbReference>
<gene>
    <name evidence="2" type="ORF">EYH02_05350</name>
</gene>